<evidence type="ECO:0000313" key="1">
    <source>
        <dbReference type="EMBL" id="AOU99746.1"/>
    </source>
</evidence>
<evidence type="ECO:0000313" key="2">
    <source>
        <dbReference type="Proteomes" id="UP000095401"/>
    </source>
</evidence>
<accession>A0A1D8ITE9</accession>
<protein>
    <recommendedName>
        <fullName evidence="3">WYL domain-containing protein</fullName>
    </recommendedName>
</protein>
<gene>
    <name evidence="1" type="ORF">BI364_13825</name>
</gene>
<dbReference type="EMBL" id="CP017415">
    <property type="protein sequence ID" value="AOU99746.1"/>
    <property type="molecule type" value="Genomic_DNA"/>
</dbReference>
<keyword evidence="2" id="KW-1185">Reference proteome</keyword>
<reference evidence="2" key="1">
    <citation type="submission" date="2016-09" db="EMBL/GenBank/DDBJ databases">
        <title>Acidihalobacter prosperus F5.</title>
        <authorList>
            <person name="Khaleque H.N."/>
            <person name="Ramsay J.P."/>
            <person name="Kaksonen A.H."/>
            <person name="Boxall N.J."/>
            <person name="Watkin E.L.J."/>
        </authorList>
    </citation>
    <scope>NUCLEOTIDE SEQUENCE [LARGE SCALE GENOMIC DNA]</scope>
    <source>
        <strain evidence="2">F5</strain>
    </source>
</reference>
<dbReference type="KEGG" id="aprs:BI364_13825"/>
<proteinExistence type="predicted"/>
<organism evidence="1 2">
    <name type="scientific">Acidihalobacter yilgarnensis</name>
    <dbReference type="NCBI Taxonomy" id="2819280"/>
    <lineage>
        <taxon>Bacteria</taxon>
        <taxon>Pseudomonadati</taxon>
        <taxon>Pseudomonadota</taxon>
        <taxon>Gammaproteobacteria</taxon>
        <taxon>Chromatiales</taxon>
        <taxon>Ectothiorhodospiraceae</taxon>
        <taxon>Acidihalobacter</taxon>
    </lineage>
</organism>
<sequence>MDKSSFRENTRYAIALKDDSGKLRPANIYVYKLHDDFLVARFTDRSGTLCKIAYTDVTKIVKTVEVDASARFVVPEILLSAKTWQGRTSMQAYGSSPRVGK</sequence>
<evidence type="ECO:0008006" key="3">
    <source>
        <dbReference type="Google" id="ProtNLM"/>
    </source>
</evidence>
<dbReference type="AlphaFoldDB" id="A0A1D8ITE9"/>
<name>A0A1D8ITE9_9GAMM</name>
<dbReference type="Proteomes" id="UP000095401">
    <property type="component" value="Chromosome"/>
</dbReference>
<dbReference type="RefSeq" id="WP_070080087.1">
    <property type="nucleotide sequence ID" value="NZ_CP017415.1"/>
</dbReference>